<evidence type="ECO:0000259" key="14">
    <source>
        <dbReference type="Pfam" id="PF08441"/>
    </source>
</evidence>
<feature type="repeat" description="FG-GAP" evidence="12">
    <location>
        <begin position="410"/>
        <end position="472"/>
    </location>
</feature>
<feature type="domain" description="Integrin alpha third immunoglobulin-like" evidence="16">
    <location>
        <begin position="770"/>
        <end position="976"/>
    </location>
</feature>
<dbReference type="InterPro" id="IPR018184">
    <property type="entry name" value="Integrin_alpha_C_CS"/>
</dbReference>
<dbReference type="Pfam" id="PF01839">
    <property type="entry name" value="FG-GAP"/>
    <property type="match status" value="2"/>
</dbReference>
<dbReference type="PROSITE" id="PS00242">
    <property type="entry name" value="INTEGRIN_ALPHA"/>
    <property type="match status" value="1"/>
</dbReference>
<feature type="signal peptide" evidence="13">
    <location>
        <begin position="1"/>
        <end position="22"/>
    </location>
</feature>
<evidence type="ECO:0000256" key="2">
    <source>
        <dbReference type="ARBA" id="ARBA00008054"/>
    </source>
</evidence>
<dbReference type="Gene3D" id="2.60.40.1510">
    <property type="entry name" value="ntegrin, alpha v. Chain A, domain 3"/>
    <property type="match status" value="1"/>
</dbReference>
<feature type="repeat" description="FG-GAP" evidence="12">
    <location>
        <begin position="351"/>
        <end position="406"/>
    </location>
</feature>
<feature type="chain" id="PRO_5028502726" evidence="13">
    <location>
        <begin position="23"/>
        <end position="1066"/>
    </location>
</feature>
<feature type="repeat" description="FG-GAP" evidence="12">
    <location>
        <begin position="28"/>
        <end position="95"/>
    </location>
</feature>
<protein>
    <submittedName>
        <fullName evidence="18">Integrin alpha-3b</fullName>
    </submittedName>
</protein>
<dbReference type="Proteomes" id="UP000515152">
    <property type="component" value="Chromosome 23"/>
</dbReference>
<dbReference type="Pfam" id="PF20805">
    <property type="entry name" value="Integrin_A_Ig_2"/>
    <property type="match status" value="1"/>
</dbReference>
<evidence type="ECO:0000259" key="15">
    <source>
        <dbReference type="Pfam" id="PF20805"/>
    </source>
</evidence>
<feature type="domain" description="Integrin alpha first immunoglubulin-like" evidence="14">
    <location>
        <begin position="457"/>
        <end position="606"/>
    </location>
</feature>
<dbReference type="GeneID" id="105891188"/>
<comment type="similarity">
    <text evidence="2 13">Belongs to the integrin alpha chain family.</text>
</comment>
<evidence type="ECO:0000256" key="12">
    <source>
        <dbReference type="PROSITE-ProRule" id="PRU00803"/>
    </source>
</evidence>
<dbReference type="CTD" id="100331874"/>
<dbReference type="GO" id="GO:0050900">
    <property type="term" value="P:leukocyte migration"/>
    <property type="evidence" value="ECO:0007669"/>
    <property type="project" value="TreeGrafter"/>
</dbReference>
<dbReference type="KEGG" id="char:105891188"/>
<keyword evidence="6 13" id="KW-0130">Cell adhesion</keyword>
<dbReference type="Gene3D" id="2.130.10.130">
    <property type="entry name" value="Integrin alpha, N-terminal"/>
    <property type="match status" value="1"/>
</dbReference>
<dbReference type="Gene3D" id="1.20.5.930">
    <property type="entry name" value="Bicelle-embedded integrin alpha(iib) transmembrane segment"/>
    <property type="match status" value="1"/>
</dbReference>
<dbReference type="GO" id="GO:0007229">
    <property type="term" value="P:integrin-mediated signaling pathway"/>
    <property type="evidence" value="ECO:0007669"/>
    <property type="project" value="UniProtKB-KW"/>
</dbReference>
<dbReference type="SMART" id="SM00191">
    <property type="entry name" value="Int_alpha"/>
    <property type="match status" value="5"/>
</dbReference>
<dbReference type="InterPro" id="IPR013649">
    <property type="entry name" value="Integrin_alpha_Ig-like_1"/>
</dbReference>
<dbReference type="PROSITE" id="PS51470">
    <property type="entry name" value="FG_GAP"/>
    <property type="match status" value="4"/>
</dbReference>
<proteinExistence type="inferred from homology"/>
<keyword evidence="4 13" id="KW-0732">Signal</keyword>
<name>A0A6P8EXQ6_CLUHA</name>
<dbReference type="Gene3D" id="2.60.40.1530">
    <property type="entry name" value="ntegrin, alpha v. Chain A, domain 4"/>
    <property type="match status" value="1"/>
</dbReference>
<evidence type="ECO:0000256" key="4">
    <source>
        <dbReference type="ARBA" id="ARBA00022729"/>
    </source>
</evidence>
<dbReference type="AlphaFoldDB" id="A0A6P8EXQ6"/>
<feature type="domain" description="Integrin alpha second immunoglobulin-like" evidence="15">
    <location>
        <begin position="607"/>
        <end position="760"/>
    </location>
</feature>
<keyword evidence="9 13" id="KW-0472">Membrane</keyword>
<evidence type="ECO:0000313" key="18">
    <source>
        <dbReference type="RefSeq" id="XP_031416856.1"/>
    </source>
</evidence>
<dbReference type="GO" id="GO:0005178">
    <property type="term" value="F:integrin binding"/>
    <property type="evidence" value="ECO:0007669"/>
    <property type="project" value="TreeGrafter"/>
</dbReference>
<keyword evidence="11" id="KW-0325">Glycoprotein</keyword>
<keyword evidence="10 13" id="KW-0675">Receptor</keyword>
<reference evidence="18" key="1">
    <citation type="submission" date="2025-08" db="UniProtKB">
        <authorList>
            <consortium name="RefSeq"/>
        </authorList>
    </citation>
    <scope>IDENTIFICATION</scope>
</reference>
<dbReference type="PANTHER" id="PTHR23220">
    <property type="entry name" value="INTEGRIN ALPHA"/>
    <property type="match status" value="1"/>
</dbReference>
<feature type="transmembrane region" description="Helical" evidence="13">
    <location>
        <begin position="989"/>
        <end position="1011"/>
    </location>
</feature>
<evidence type="ECO:0000256" key="7">
    <source>
        <dbReference type="ARBA" id="ARBA00022989"/>
    </source>
</evidence>
<dbReference type="PRINTS" id="PR01185">
    <property type="entry name" value="INTEGRINA"/>
</dbReference>
<dbReference type="InterPro" id="IPR048285">
    <property type="entry name" value="Integrin_alpha_Ig-like_2"/>
</dbReference>
<organism evidence="17 18">
    <name type="scientific">Clupea harengus</name>
    <name type="common">Atlantic herring</name>
    <dbReference type="NCBI Taxonomy" id="7950"/>
    <lineage>
        <taxon>Eukaryota</taxon>
        <taxon>Metazoa</taxon>
        <taxon>Chordata</taxon>
        <taxon>Craniata</taxon>
        <taxon>Vertebrata</taxon>
        <taxon>Euteleostomi</taxon>
        <taxon>Actinopterygii</taxon>
        <taxon>Neopterygii</taxon>
        <taxon>Teleostei</taxon>
        <taxon>Clupei</taxon>
        <taxon>Clupeiformes</taxon>
        <taxon>Clupeoidei</taxon>
        <taxon>Clupeidae</taxon>
        <taxon>Clupea</taxon>
    </lineage>
</organism>
<dbReference type="GO" id="GO:0008305">
    <property type="term" value="C:integrin complex"/>
    <property type="evidence" value="ECO:0007669"/>
    <property type="project" value="InterPro"/>
</dbReference>
<dbReference type="PANTHER" id="PTHR23220:SF89">
    <property type="entry name" value="INTEGRIN ALPHA-3"/>
    <property type="match status" value="1"/>
</dbReference>
<dbReference type="Gene3D" id="2.60.40.1460">
    <property type="entry name" value="Integrin domains. Chain A, domain 2"/>
    <property type="match status" value="1"/>
</dbReference>
<evidence type="ECO:0000259" key="16">
    <source>
        <dbReference type="Pfam" id="PF20806"/>
    </source>
</evidence>
<evidence type="ECO:0000256" key="9">
    <source>
        <dbReference type="ARBA" id="ARBA00023136"/>
    </source>
</evidence>
<dbReference type="Pfam" id="PF20806">
    <property type="entry name" value="Integrin_A_Ig_3"/>
    <property type="match status" value="1"/>
</dbReference>
<dbReference type="InterPro" id="IPR028994">
    <property type="entry name" value="Integrin_alpha_N"/>
</dbReference>
<dbReference type="InterPro" id="IPR032695">
    <property type="entry name" value="Integrin_dom_sf"/>
</dbReference>
<dbReference type="GO" id="GO:0009897">
    <property type="term" value="C:external side of plasma membrane"/>
    <property type="evidence" value="ECO:0007669"/>
    <property type="project" value="TreeGrafter"/>
</dbReference>
<evidence type="ECO:0000256" key="3">
    <source>
        <dbReference type="ARBA" id="ARBA00022692"/>
    </source>
</evidence>
<keyword evidence="5" id="KW-0677">Repeat</keyword>
<dbReference type="InterPro" id="IPR048286">
    <property type="entry name" value="Integrin_alpha_Ig-like_3"/>
</dbReference>
<dbReference type="InterPro" id="IPR013519">
    <property type="entry name" value="Int_alpha_beta-p"/>
</dbReference>
<evidence type="ECO:0000256" key="8">
    <source>
        <dbReference type="ARBA" id="ARBA00023037"/>
    </source>
</evidence>
<dbReference type="OrthoDB" id="5317514at2759"/>
<sequence length="1066" mass="118712">MAPTTLHLCLLALFFPIQTGYGFNIDVRFPVIKEGKTKGSLFGFSVAQHQQTQNSKRYLLLIGAPKELAQPQLKMKVNETGAVYSCPISTDPTDCTRLDLVSTTDSSEMVEGMWLGVTVASQRRIREGRVLACGHRYIKVVGDGPEGQRSMVGKCFVRGNDLTFDPSDEWQTHTYEACSPFNVDHEGLCNMGISAGMTDTDVYMGAVGSYTWQGNVHVTWRDPNPLNSWDSVDKDFGQLDKKSYNYMGYSVVEETKLLSRTEDTVVTGAPREAENGAVTLAMKGDSMLVPVTTLIGEQLGSYFGSSIAVTDLNNDDWEDLIIGAPFYFDRKEEKGGAVYVFMNENGSFQKKASIALHGITGSAFGMAVAGIGDVNQDGFQDFAVGAPFEGSGKVYIWMGSMKGISSEPSQVIEGKDVDSKGFSTFGYSLSGGLDMDENMYPDILVGSLDDRIALLRARPVIHLSTDFSVEPKIVDPSQCGDPCIKVEICFSFILSNGNKDFKRDITVKYTVEADVGRRSPRVRFLSNRQDTYTGQVSLSSRICEELGLSVDEPVVDKLQPVVFSLNVSLHEQKAKTRRTLQNLDAFPILSNKQSLTEKTEINFQKDCGSDNRCTSNLQLKATCASEKFIPFPWDGSQQVMEFNSNVKKVVLMVEVTNLPEAGREAEDAHQATLNVTFPPTLQYSGVRSQDIDIECHAEDSLTFTICELGNPLKSNERVALQLIFETAGINLFTEEIEYQLQLDTLSFQANLDPVAVPLRVENTVLTSFSIEQPVVQTYFSGTVMGESAMNSSRDVGSLVEYKFKVGVLGEPLGNLGTLVLEFEWPYEVTNGKWLLYLTEIVTKGTSETHCVPPGEVVNLLNLTVAEEHTRRQRRDALFSEPPVEAAVSIVTARKETHLLECSKGTARCVTFSCPLLNMSSYAEVIVRSRIWNSTMLEDYMNVLRVKVKGEVTLNLVTDKPTIKMDSQSREFLLNIDPVLGEEVPYEVPFWIFIIAGAAGMLLLSVIIFILWKCGFFKRAVYYRIMPKYKGVKIRKEERYKFKALQAQEVHKKLWVTSWTETPTYYY</sequence>
<evidence type="ECO:0000256" key="1">
    <source>
        <dbReference type="ARBA" id="ARBA00004479"/>
    </source>
</evidence>
<dbReference type="Pfam" id="PF08441">
    <property type="entry name" value="Integrin_A_Ig_1"/>
    <property type="match status" value="1"/>
</dbReference>
<comment type="subcellular location">
    <subcellularLocation>
        <location evidence="1 13">Membrane</location>
        <topology evidence="1 13">Single-pass type I membrane protein</topology>
    </subcellularLocation>
</comment>
<dbReference type="InterPro" id="IPR013517">
    <property type="entry name" value="FG-GAP"/>
</dbReference>
<dbReference type="SUPFAM" id="SSF69318">
    <property type="entry name" value="Integrin alpha N-terminal domain"/>
    <property type="match status" value="1"/>
</dbReference>
<dbReference type="InterPro" id="IPR000413">
    <property type="entry name" value="Integrin_alpha"/>
</dbReference>
<feature type="repeat" description="FG-GAP" evidence="12">
    <location>
        <begin position="289"/>
        <end position="350"/>
    </location>
</feature>
<keyword evidence="8 13" id="KW-0401">Integrin</keyword>
<keyword evidence="7 13" id="KW-1133">Transmembrane helix</keyword>
<dbReference type="GO" id="GO:0033627">
    <property type="term" value="P:cell adhesion mediated by integrin"/>
    <property type="evidence" value="ECO:0007669"/>
    <property type="project" value="TreeGrafter"/>
</dbReference>
<keyword evidence="17" id="KW-1185">Reference proteome</keyword>
<dbReference type="GO" id="GO:0098609">
    <property type="term" value="P:cell-cell adhesion"/>
    <property type="evidence" value="ECO:0007669"/>
    <property type="project" value="TreeGrafter"/>
</dbReference>
<evidence type="ECO:0000313" key="17">
    <source>
        <dbReference type="Proteomes" id="UP000515152"/>
    </source>
</evidence>
<evidence type="ECO:0000256" key="13">
    <source>
        <dbReference type="RuleBase" id="RU003762"/>
    </source>
</evidence>
<accession>A0A6P8EXQ6</accession>
<keyword evidence="3 13" id="KW-0812">Transmembrane</keyword>
<gene>
    <name evidence="18" type="primary">itga3b</name>
</gene>
<dbReference type="RefSeq" id="XP_031416856.1">
    <property type="nucleotide sequence ID" value="XM_031560996.1"/>
</dbReference>
<dbReference type="GO" id="GO:0007160">
    <property type="term" value="P:cell-matrix adhesion"/>
    <property type="evidence" value="ECO:0007669"/>
    <property type="project" value="TreeGrafter"/>
</dbReference>
<dbReference type="SUPFAM" id="SSF69179">
    <property type="entry name" value="Integrin domains"/>
    <property type="match status" value="3"/>
</dbReference>
<evidence type="ECO:0000256" key="10">
    <source>
        <dbReference type="ARBA" id="ARBA00023170"/>
    </source>
</evidence>
<evidence type="ECO:0000256" key="11">
    <source>
        <dbReference type="ARBA" id="ARBA00023180"/>
    </source>
</evidence>
<evidence type="ECO:0000256" key="6">
    <source>
        <dbReference type="ARBA" id="ARBA00022889"/>
    </source>
</evidence>
<evidence type="ECO:0000256" key="5">
    <source>
        <dbReference type="ARBA" id="ARBA00022737"/>
    </source>
</evidence>